<dbReference type="AlphaFoldDB" id="A0A9N9C9X7"/>
<evidence type="ECO:0000259" key="2">
    <source>
        <dbReference type="Pfam" id="PF12572"/>
    </source>
</evidence>
<proteinExistence type="predicted"/>
<feature type="region of interest" description="Disordered" evidence="1">
    <location>
        <begin position="30"/>
        <end position="136"/>
    </location>
</feature>
<gene>
    <name evidence="3" type="ORF">PBRASI_LOCUS7195</name>
</gene>
<dbReference type="InterPro" id="IPR022226">
    <property type="entry name" value="DUF3752"/>
</dbReference>
<comment type="caution">
    <text evidence="3">The sequence shown here is derived from an EMBL/GenBank/DDBJ whole genome shotgun (WGS) entry which is preliminary data.</text>
</comment>
<feature type="domain" description="DUF3752" evidence="2">
    <location>
        <begin position="191"/>
        <end position="334"/>
    </location>
</feature>
<accession>A0A9N9C9X7</accession>
<protein>
    <submittedName>
        <fullName evidence="3">2971_t:CDS:1</fullName>
    </submittedName>
</protein>
<feature type="compositionally biased region" description="Basic and acidic residues" evidence="1">
    <location>
        <begin position="169"/>
        <end position="186"/>
    </location>
</feature>
<evidence type="ECO:0000256" key="1">
    <source>
        <dbReference type="SAM" id="MobiDB-lite"/>
    </source>
</evidence>
<evidence type="ECO:0000313" key="3">
    <source>
        <dbReference type="EMBL" id="CAG8592410.1"/>
    </source>
</evidence>
<dbReference type="Proteomes" id="UP000789739">
    <property type="component" value="Unassembled WGS sequence"/>
</dbReference>
<name>A0A9N9C9X7_9GLOM</name>
<dbReference type="OrthoDB" id="73491at2759"/>
<keyword evidence="4" id="KW-1185">Reference proteome</keyword>
<feature type="compositionally biased region" description="Polar residues" evidence="1">
    <location>
        <begin position="45"/>
        <end position="66"/>
    </location>
</feature>
<organism evidence="3 4">
    <name type="scientific">Paraglomus brasilianum</name>
    <dbReference type="NCBI Taxonomy" id="144538"/>
    <lineage>
        <taxon>Eukaryota</taxon>
        <taxon>Fungi</taxon>
        <taxon>Fungi incertae sedis</taxon>
        <taxon>Mucoromycota</taxon>
        <taxon>Glomeromycotina</taxon>
        <taxon>Glomeromycetes</taxon>
        <taxon>Paraglomerales</taxon>
        <taxon>Paraglomeraceae</taxon>
        <taxon>Paraglomus</taxon>
    </lineage>
</organism>
<reference evidence="3" key="1">
    <citation type="submission" date="2021-06" db="EMBL/GenBank/DDBJ databases">
        <authorList>
            <person name="Kallberg Y."/>
            <person name="Tangrot J."/>
            <person name="Rosling A."/>
        </authorList>
    </citation>
    <scope>NUCLEOTIDE SEQUENCE</scope>
    <source>
        <strain evidence="3">BR232B</strain>
    </source>
</reference>
<feature type="compositionally biased region" description="Basic and acidic residues" evidence="1">
    <location>
        <begin position="89"/>
        <end position="105"/>
    </location>
</feature>
<dbReference type="EMBL" id="CAJVPI010001065">
    <property type="protein sequence ID" value="CAG8592410.1"/>
    <property type="molecule type" value="Genomic_DNA"/>
</dbReference>
<dbReference type="Pfam" id="PF12572">
    <property type="entry name" value="DUF3752"/>
    <property type="match status" value="1"/>
</dbReference>
<sequence>MSVGPQIPEHLLSKYQIQDQEDAEKDVLIGPQLSSSLIESEKRVSTPQPDSNVLQEKPESQLSNSETLEHTVEEDDPDAYLPALPPDLLEERRKNKQRAGNDKAVRSNGPIIGPAMPPPGYAVNQEEEEEEKDIVGPVLPRGFIPYLYEDEVDDKVAEIEERAARMRKQLDLDNTSTKDKPLERGEWMLVPPEAKFLDGSTTNMKSRQFRKISRDPSQDNNSLWTETPAEREKRITDKSNKSRKRQQPIADEEPTYSQRDLEIAQQVHDYNAQHRGKSLIDSHTEEYLKSRKWQKEDVSKLPFDRDRDVLGARRMDPRKRAKILQEAKGMDSKFMHGRSGAFL</sequence>
<feature type="region of interest" description="Disordered" evidence="1">
    <location>
        <begin position="169"/>
        <end position="260"/>
    </location>
</feature>
<dbReference type="PANTHER" id="PTHR46370:SF1">
    <property type="entry name" value="GPALPP MOTIFS-CONTAINING PROTEIN 1"/>
    <property type="match status" value="1"/>
</dbReference>
<feature type="compositionally biased region" description="Basic and acidic residues" evidence="1">
    <location>
        <begin position="228"/>
        <end position="240"/>
    </location>
</feature>
<dbReference type="InterPro" id="IPR046331">
    <property type="entry name" value="GPAM1-like"/>
</dbReference>
<dbReference type="PANTHER" id="PTHR46370">
    <property type="entry name" value="GPALPP MOTIFS-CONTAINING PROTEIN 1"/>
    <property type="match status" value="1"/>
</dbReference>
<evidence type="ECO:0000313" key="4">
    <source>
        <dbReference type="Proteomes" id="UP000789739"/>
    </source>
</evidence>